<proteinExistence type="predicted"/>
<dbReference type="Proteomes" id="UP001283361">
    <property type="component" value="Unassembled WGS sequence"/>
</dbReference>
<organism evidence="2 3">
    <name type="scientific">Elysia crispata</name>
    <name type="common">lettuce slug</name>
    <dbReference type="NCBI Taxonomy" id="231223"/>
    <lineage>
        <taxon>Eukaryota</taxon>
        <taxon>Metazoa</taxon>
        <taxon>Spiralia</taxon>
        <taxon>Lophotrochozoa</taxon>
        <taxon>Mollusca</taxon>
        <taxon>Gastropoda</taxon>
        <taxon>Heterobranchia</taxon>
        <taxon>Euthyneura</taxon>
        <taxon>Panpulmonata</taxon>
        <taxon>Sacoglossa</taxon>
        <taxon>Placobranchoidea</taxon>
        <taxon>Plakobranchidae</taxon>
        <taxon>Elysia</taxon>
    </lineage>
</organism>
<evidence type="ECO:0000313" key="3">
    <source>
        <dbReference type="Proteomes" id="UP001283361"/>
    </source>
</evidence>
<gene>
    <name evidence="2" type="ORF">RRG08_019089</name>
</gene>
<dbReference type="AlphaFoldDB" id="A0AAE1A515"/>
<keyword evidence="3" id="KW-1185">Reference proteome</keyword>
<protein>
    <submittedName>
        <fullName evidence="2">Uncharacterized protein</fullName>
    </submittedName>
</protein>
<evidence type="ECO:0000256" key="1">
    <source>
        <dbReference type="SAM" id="MobiDB-lite"/>
    </source>
</evidence>
<dbReference type="EMBL" id="JAWDGP010002624">
    <property type="protein sequence ID" value="KAK3781464.1"/>
    <property type="molecule type" value="Genomic_DNA"/>
</dbReference>
<comment type="caution">
    <text evidence="2">The sequence shown here is derived from an EMBL/GenBank/DDBJ whole genome shotgun (WGS) entry which is preliminary data.</text>
</comment>
<evidence type="ECO:0000313" key="2">
    <source>
        <dbReference type="EMBL" id="KAK3781464.1"/>
    </source>
</evidence>
<name>A0AAE1A515_9GAST</name>
<feature type="region of interest" description="Disordered" evidence="1">
    <location>
        <begin position="42"/>
        <end position="73"/>
    </location>
</feature>
<sequence>MSILHLQSRRRSERQENSEPVHVCFYWACQDQLRRDTCRQAGTNTGSGTEANIRQVKYKEGEGGKTGAMTESR</sequence>
<reference evidence="2" key="1">
    <citation type="journal article" date="2023" name="G3 (Bethesda)">
        <title>A reference genome for the long-term kleptoplast-retaining sea slug Elysia crispata morphotype clarki.</title>
        <authorList>
            <person name="Eastman K.E."/>
            <person name="Pendleton A.L."/>
            <person name="Shaikh M.A."/>
            <person name="Suttiyut T."/>
            <person name="Ogas R."/>
            <person name="Tomko P."/>
            <person name="Gavelis G."/>
            <person name="Widhalm J.R."/>
            <person name="Wisecaver J.H."/>
        </authorList>
    </citation>
    <scope>NUCLEOTIDE SEQUENCE</scope>
    <source>
        <strain evidence="2">ECLA1</strain>
    </source>
</reference>
<accession>A0AAE1A515</accession>
<feature type="compositionally biased region" description="Polar residues" evidence="1">
    <location>
        <begin position="42"/>
        <end position="52"/>
    </location>
</feature>